<sequence>MDRLQAEEEEAMAKILRLQKQQALLQRQKNEMARHGLKYLDELNTAEEKKRQEKLFEELHSACAGKASSSVADPFFSDLAIPSPGNLF</sequence>
<dbReference type="EMBL" id="NCSJ02000230">
    <property type="protein sequence ID" value="RFU26970.1"/>
    <property type="molecule type" value="Genomic_DNA"/>
</dbReference>
<feature type="non-terminal residue" evidence="2">
    <location>
        <position position="88"/>
    </location>
</feature>
<dbReference type="Proteomes" id="UP000258309">
    <property type="component" value="Unassembled WGS sequence"/>
</dbReference>
<name>A0A3E2H0P7_SCYLI</name>
<gene>
    <name evidence="2" type="ORF">B7463_g9362</name>
</gene>
<feature type="coiled-coil region" evidence="1">
    <location>
        <begin position="1"/>
        <end position="28"/>
    </location>
</feature>
<organism evidence="2 3">
    <name type="scientific">Scytalidium lignicola</name>
    <name type="common">Hyphomycete</name>
    <dbReference type="NCBI Taxonomy" id="5539"/>
    <lineage>
        <taxon>Eukaryota</taxon>
        <taxon>Fungi</taxon>
        <taxon>Dikarya</taxon>
        <taxon>Ascomycota</taxon>
        <taxon>Pezizomycotina</taxon>
        <taxon>Leotiomycetes</taxon>
        <taxon>Leotiomycetes incertae sedis</taxon>
        <taxon>Scytalidium</taxon>
    </lineage>
</organism>
<accession>A0A3E2H0P7</accession>
<protein>
    <submittedName>
        <fullName evidence="2">Uncharacterized protein</fullName>
    </submittedName>
</protein>
<comment type="caution">
    <text evidence="2">The sequence shown here is derived from an EMBL/GenBank/DDBJ whole genome shotgun (WGS) entry which is preliminary data.</text>
</comment>
<dbReference type="AlphaFoldDB" id="A0A3E2H0P7"/>
<keyword evidence="3" id="KW-1185">Reference proteome</keyword>
<proteinExistence type="predicted"/>
<keyword evidence="1" id="KW-0175">Coiled coil</keyword>
<evidence type="ECO:0000256" key="1">
    <source>
        <dbReference type="SAM" id="Coils"/>
    </source>
</evidence>
<evidence type="ECO:0000313" key="2">
    <source>
        <dbReference type="EMBL" id="RFU26970.1"/>
    </source>
</evidence>
<reference evidence="2 3" key="1">
    <citation type="submission" date="2018-05" db="EMBL/GenBank/DDBJ databases">
        <title>Draft genome sequence of Scytalidium lignicola DSM 105466, a ubiquitous saprotrophic fungus.</title>
        <authorList>
            <person name="Buettner E."/>
            <person name="Gebauer A.M."/>
            <person name="Hofrichter M."/>
            <person name="Liers C."/>
            <person name="Kellner H."/>
        </authorList>
    </citation>
    <scope>NUCLEOTIDE SEQUENCE [LARGE SCALE GENOMIC DNA]</scope>
    <source>
        <strain evidence="2 3">DSM 105466</strain>
    </source>
</reference>
<feature type="non-terminal residue" evidence="2">
    <location>
        <position position="1"/>
    </location>
</feature>
<evidence type="ECO:0000313" key="3">
    <source>
        <dbReference type="Proteomes" id="UP000258309"/>
    </source>
</evidence>